<comment type="caution">
    <text evidence="2">The sequence shown here is derived from an EMBL/GenBank/DDBJ whole genome shotgun (WGS) entry which is preliminary data.</text>
</comment>
<evidence type="ECO:0000256" key="1">
    <source>
        <dbReference type="SAM" id="Phobius"/>
    </source>
</evidence>
<dbReference type="OrthoDB" id="62228at2759"/>
<organism evidence="2">
    <name type="scientific">Aphanomyces stellatus</name>
    <dbReference type="NCBI Taxonomy" id="120398"/>
    <lineage>
        <taxon>Eukaryota</taxon>
        <taxon>Sar</taxon>
        <taxon>Stramenopiles</taxon>
        <taxon>Oomycota</taxon>
        <taxon>Saprolegniomycetes</taxon>
        <taxon>Saprolegniales</taxon>
        <taxon>Verrucalvaceae</taxon>
        <taxon>Aphanomyces</taxon>
    </lineage>
</organism>
<proteinExistence type="predicted"/>
<feature type="transmembrane region" description="Helical" evidence="1">
    <location>
        <begin position="526"/>
        <end position="548"/>
    </location>
</feature>
<feature type="transmembrane region" description="Helical" evidence="1">
    <location>
        <begin position="555"/>
        <end position="574"/>
    </location>
</feature>
<sequence>MARVAPHSHGKDDHHRRTLLERSASSLRLPLAWHTRLAAFFDLVCWLLLVFLMTLQIINAFMPTSTSSTTLAFGASPDTTPIAHIPGNNDDAYTDRAMACVLVGRVYKPLTLVQAMQRAAVTNTTAQHPSITTDSYTVMTRPDPQTTLPDTYAAYDVTCAAIARSIDGIFHACAAQGYIPVTDTLKINVGTDATHTTELVDAMPILILPYWDNGKIARYGVPGQDGVMCSIHLFNMYVGPGSFYHVAVINRNDYDARTRQWLHEPGGTWQNGWFTFPDNATRYYVHMQNDMRRKDQPGGLGVASVVYDALTKQVVNCAAHLQLCENHVVMQWEGVIRQNATERWTECVCIQDKDRNGLVWYSVENENVLSNSFGVSGIIANISVFGLLVRWGVALLALWRGYLFKTSDWHGCGLGIASCSDTFALLPILLVLNLKQIFLCVWASSINFEGDLLVLCNAWYIIYPSLAQFVLLYFAVLNWIAKAVRVRMSDRTFGPVLLAFGLGHWFRQSTFVTLGTAMDFPGRAQTLFFASSYQSATLMDVMFTYALVIGGHVKVIFFAKLAVLALPFLDLVVFSDRVGPKCKFKPYRGRPCQIEITLAIRVNYSGGLGKSPIYNSTGLHGYEFVRLGYLLYGKDNILSFEDYYVAIACYPSALVNETLNQRILVLEKTEVAPIEIKQTMFRWSHPRFR</sequence>
<keyword evidence="1" id="KW-0812">Transmembrane</keyword>
<dbReference type="EMBL" id="VJMH01000916">
    <property type="protein sequence ID" value="KAF0713866.1"/>
    <property type="molecule type" value="Genomic_DNA"/>
</dbReference>
<gene>
    <name evidence="2" type="ORF">As57867_004168</name>
</gene>
<feature type="non-terminal residue" evidence="2">
    <location>
        <position position="689"/>
    </location>
</feature>
<evidence type="ECO:0000313" key="2">
    <source>
        <dbReference type="EMBL" id="KAF0713866.1"/>
    </source>
</evidence>
<name>A0A6A4ZMH2_9STRA</name>
<feature type="transmembrane region" description="Helical" evidence="1">
    <location>
        <begin position="411"/>
        <end position="432"/>
    </location>
</feature>
<feature type="transmembrane region" description="Helical" evidence="1">
    <location>
        <begin position="37"/>
        <end position="58"/>
    </location>
</feature>
<dbReference type="AlphaFoldDB" id="A0A6A4ZMH2"/>
<keyword evidence="1" id="KW-0472">Membrane</keyword>
<keyword evidence="1" id="KW-1133">Transmembrane helix</keyword>
<protein>
    <submittedName>
        <fullName evidence="2">Uncharacterized protein</fullName>
    </submittedName>
</protein>
<feature type="transmembrane region" description="Helical" evidence="1">
    <location>
        <begin position="378"/>
        <end position="399"/>
    </location>
</feature>
<reference evidence="2" key="1">
    <citation type="submission" date="2019-06" db="EMBL/GenBank/DDBJ databases">
        <title>Genomics analysis of Aphanomyces spp. identifies a new class of oomycete effector associated with host adaptation.</title>
        <authorList>
            <person name="Gaulin E."/>
        </authorList>
    </citation>
    <scope>NUCLEOTIDE SEQUENCE</scope>
    <source>
        <strain evidence="2">CBS 578.67</strain>
    </source>
</reference>
<feature type="transmembrane region" description="Helical" evidence="1">
    <location>
        <begin position="452"/>
        <end position="476"/>
    </location>
</feature>
<accession>A0A6A4ZMH2</accession>